<evidence type="ECO:0008006" key="5">
    <source>
        <dbReference type="Google" id="ProtNLM"/>
    </source>
</evidence>
<keyword evidence="2" id="KW-1133">Transmembrane helix</keyword>
<keyword evidence="2" id="KW-0812">Transmembrane</keyword>
<protein>
    <recommendedName>
        <fullName evidence="5">Integral membrane protein</fullName>
    </recommendedName>
</protein>
<dbReference type="Proteomes" id="UP001500886">
    <property type="component" value="Unassembled WGS sequence"/>
</dbReference>
<dbReference type="InterPro" id="IPR047724">
    <property type="entry name" value="Streptophobe"/>
</dbReference>
<feature type="compositionally biased region" description="Gly residues" evidence="1">
    <location>
        <begin position="20"/>
        <end position="29"/>
    </location>
</feature>
<evidence type="ECO:0000313" key="3">
    <source>
        <dbReference type="EMBL" id="GAA2718005.1"/>
    </source>
</evidence>
<proteinExistence type="predicted"/>
<reference evidence="3 4" key="1">
    <citation type="journal article" date="2019" name="Int. J. Syst. Evol. Microbiol.">
        <title>The Global Catalogue of Microorganisms (GCM) 10K type strain sequencing project: providing services to taxonomists for standard genome sequencing and annotation.</title>
        <authorList>
            <consortium name="The Broad Institute Genomics Platform"/>
            <consortium name="The Broad Institute Genome Sequencing Center for Infectious Disease"/>
            <person name="Wu L."/>
            <person name="Ma J."/>
        </authorList>
    </citation>
    <scope>NUCLEOTIDE SEQUENCE [LARGE SCALE GENOMIC DNA]</scope>
    <source>
        <strain evidence="3 4">JCM 4542</strain>
    </source>
</reference>
<comment type="caution">
    <text evidence="3">The sequence shown here is derived from an EMBL/GenBank/DDBJ whole genome shotgun (WGS) entry which is preliminary data.</text>
</comment>
<feature type="region of interest" description="Disordered" evidence="1">
    <location>
        <begin position="1"/>
        <end position="94"/>
    </location>
</feature>
<evidence type="ECO:0000313" key="4">
    <source>
        <dbReference type="Proteomes" id="UP001500886"/>
    </source>
</evidence>
<sequence length="570" mass="57413">MERQRGGRPGAPPPGTGPSPDGGRGGSDGPDGPEGPEGPEGPGGSTGPPARVGSPAPEPEEAGGWEPRPDRGPDGGPLGRFPDGGSDDTVPAPVGGLYAMHRPCAHCVLLTRTPRKRTYGAQATGPPPARADGWPGGGRFRLADMNELRAWRDATVTVVAGLAVMVVVAALGLWAAGAAGLPGGAFPSVVAAAVVAAVGGSVELSGAAGALGRTGAGLAAVPLSVTLAGALTVARLFLRPLRHRAVAGGGELLARVARTAVLWLLGLLGVALAARHSFRISIGEEFLDELGDLLGVTPTVGFRAAVGPTLGFGLLWLLVLLAVAVAVSRGTPLPTRLVRLQESFRPAAFAMVAVLLAYVLLGLLIGVVVAFTRGHPAETFAVLLLGLPNLAWMALGVGLGGAWEGHVPDAIGLPMPQALAAVLREGGDGAPATVDVASLARHDGRAWLLVVVAAVAVIAAGLVTAARSHERAPAWRHGVRLAVALALTLLVVGLLTHVSARYGLSVIGVGDLGDFGGEVTLRARLPLLVGLGLLWGFVAGCLGGLLVGRRALRRGEVAGPDGDDRRVTGG</sequence>
<feature type="transmembrane region" description="Helical" evidence="2">
    <location>
        <begin position="446"/>
        <end position="466"/>
    </location>
</feature>
<feature type="transmembrane region" description="Helical" evidence="2">
    <location>
        <begin position="154"/>
        <end position="179"/>
    </location>
</feature>
<dbReference type="NCBIfam" id="NF038391">
    <property type="entry name" value="streptophobe"/>
    <property type="match status" value="1"/>
</dbReference>
<keyword evidence="4" id="KW-1185">Reference proteome</keyword>
<feature type="transmembrane region" description="Helical" evidence="2">
    <location>
        <begin position="525"/>
        <end position="547"/>
    </location>
</feature>
<feature type="transmembrane region" description="Helical" evidence="2">
    <location>
        <begin position="309"/>
        <end position="327"/>
    </location>
</feature>
<feature type="transmembrane region" description="Helical" evidence="2">
    <location>
        <begin position="185"/>
        <end position="204"/>
    </location>
</feature>
<organism evidence="3 4">
    <name type="scientific">Streptomyces luteosporeus</name>
    <dbReference type="NCBI Taxonomy" id="173856"/>
    <lineage>
        <taxon>Bacteria</taxon>
        <taxon>Bacillati</taxon>
        <taxon>Actinomycetota</taxon>
        <taxon>Actinomycetes</taxon>
        <taxon>Kitasatosporales</taxon>
        <taxon>Streptomycetaceae</taxon>
        <taxon>Streptomyces</taxon>
    </lineage>
</organism>
<accession>A0ABN3TRS6</accession>
<feature type="transmembrane region" description="Helical" evidence="2">
    <location>
        <begin position="257"/>
        <end position="274"/>
    </location>
</feature>
<evidence type="ECO:0000256" key="1">
    <source>
        <dbReference type="SAM" id="MobiDB-lite"/>
    </source>
</evidence>
<feature type="transmembrane region" description="Helical" evidence="2">
    <location>
        <begin position="216"/>
        <end position="237"/>
    </location>
</feature>
<feature type="transmembrane region" description="Helical" evidence="2">
    <location>
        <begin position="380"/>
        <end position="403"/>
    </location>
</feature>
<feature type="transmembrane region" description="Helical" evidence="2">
    <location>
        <begin position="478"/>
        <end position="498"/>
    </location>
</feature>
<keyword evidence="2" id="KW-0472">Membrane</keyword>
<gene>
    <name evidence="3" type="ORF">GCM10010315_32700</name>
</gene>
<evidence type="ECO:0000256" key="2">
    <source>
        <dbReference type="SAM" id="Phobius"/>
    </source>
</evidence>
<name>A0ABN3TRS6_9ACTN</name>
<dbReference type="EMBL" id="BAAASL010000011">
    <property type="protein sequence ID" value="GAA2718005.1"/>
    <property type="molecule type" value="Genomic_DNA"/>
</dbReference>
<feature type="transmembrane region" description="Helical" evidence="2">
    <location>
        <begin position="347"/>
        <end position="371"/>
    </location>
</feature>